<accession>A0ABT9IZS6</accession>
<keyword evidence="2" id="KW-0560">Oxidoreductase</keyword>
<dbReference type="InterPro" id="IPR036812">
    <property type="entry name" value="NAD(P)_OxRdtase_dom_sf"/>
</dbReference>
<dbReference type="InterPro" id="IPR023210">
    <property type="entry name" value="NADP_OxRdtase_dom"/>
</dbReference>
<dbReference type="PANTHER" id="PTHR43312">
    <property type="entry name" value="D-THREO-ALDOSE 1-DEHYDROGENASE"/>
    <property type="match status" value="1"/>
</dbReference>
<dbReference type="SUPFAM" id="SSF51430">
    <property type="entry name" value="NAD(P)-linked oxidoreductase"/>
    <property type="match status" value="1"/>
</dbReference>
<dbReference type="EC" id="1.1.1.-" evidence="2"/>
<evidence type="ECO:0000313" key="3">
    <source>
        <dbReference type="Proteomes" id="UP001231941"/>
    </source>
</evidence>
<keyword evidence="3" id="KW-1185">Reference proteome</keyword>
<dbReference type="RefSeq" id="WP_305992130.1">
    <property type="nucleotide sequence ID" value="NZ_JAVAMP010000004.1"/>
</dbReference>
<evidence type="ECO:0000259" key="1">
    <source>
        <dbReference type="Pfam" id="PF00248"/>
    </source>
</evidence>
<organism evidence="2 3">
    <name type="scientific">Chengkuizengella axinellae</name>
    <dbReference type="NCBI Taxonomy" id="3064388"/>
    <lineage>
        <taxon>Bacteria</taxon>
        <taxon>Bacillati</taxon>
        <taxon>Bacillota</taxon>
        <taxon>Bacilli</taxon>
        <taxon>Bacillales</taxon>
        <taxon>Paenibacillaceae</taxon>
        <taxon>Chengkuizengella</taxon>
    </lineage>
</organism>
<dbReference type="Gene3D" id="3.20.20.100">
    <property type="entry name" value="NADP-dependent oxidoreductase domain"/>
    <property type="match status" value="1"/>
</dbReference>
<dbReference type="GO" id="GO:0016491">
    <property type="term" value="F:oxidoreductase activity"/>
    <property type="evidence" value="ECO:0007669"/>
    <property type="project" value="UniProtKB-KW"/>
</dbReference>
<proteinExistence type="predicted"/>
<dbReference type="PANTHER" id="PTHR43312:SF1">
    <property type="entry name" value="NADP-DEPENDENT OXIDOREDUCTASE DOMAIN-CONTAINING PROTEIN"/>
    <property type="match status" value="1"/>
</dbReference>
<dbReference type="CDD" id="cd19086">
    <property type="entry name" value="AKR_AKR11C1"/>
    <property type="match status" value="1"/>
</dbReference>
<sequence length="331" mass="37007">MMQKQLKRTLGKSEIEVSALGLGCWAIGGPFLLDGKQDGWGDVNDTVSEQAIHAALEHGVNFFDTSDAYGTGHSEKILGKALKGQREKVVIASKFGFTYNEETRELTGQDTSAHYIRKACELSLSRLQTDYIDLYQLHLWSLPEQEIDSVIETLEKLQKDGYIRDYGWSTGDTECARYFAEHSNGTSILHPVNVFGYNKEMIEICEKHNLASINSNPLAMGLLSGKFNSESKLSSDDVRGSGHDWVTYFKNGKPDELLLEKLDAIREILRSDGRTLVQGALAWIWAKSEQNIPIPGFKTPEQVIENAKAMTFGPLSQNQIEEIDELFKAPL</sequence>
<dbReference type="Proteomes" id="UP001231941">
    <property type="component" value="Unassembled WGS sequence"/>
</dbReference>
<protein>
    <submittedName>
        <fullName evidence="2">Aldo/keto reductase</fullName>
        <ecNumber evidence="2">1.1.1.-</ecNumber>
    </submittedName>
</protein>
<evidence type="ECO:0000313" key="2">
    <source>
        <dbReference type="EMBL" id="MDP5274827.1"/>
    </source>
</evidence>
<feature type="domain" description="NADP-dependent oxidoreductase" evidence="1">
    <location>
        <begin position="20"/>
        <end position="326"/>
    </location>
</feature>
<comment type="caution">
    <text evidence="2">The sequence shown here is derived from an EMBL/GenBank/DDBJ whole genome shotgun (WGS) entry which is preliminary data.</text>
</comment>
<dbReference type="InterPro" id="IPR053135">
    <property type="entry name" value="AKR2_Oxidoreductase"/>
</dbReference>
<dbReference type="Pfam" id="PF00248">
    <property type="entry name" value="Aldo_ket_red"/>
    <property type="match status" value="1"/>
</dbReference>
<gene>
    <name evidence="2" type="ORF">Q5Y73_11975</name>
</gene>
<dbReference type="EMBL" id="JAVAMP010000004">
    <property type="protein sequence ID" value="MDP5274827.1"/>
    <property type="molecule type" value="Genomic_DNA"/>
</dbReference>
<name>A0ABT9IZS6_9BACL</name>
<reference evidence="2 3" key="1">
    <citation type="submission" date="2023-08" db="EMBL/GenBank/DDBJ databases">
        <authorList>
            <person name="Park J.-S."/>
        </authorList>
    </citation>
    <scope>NUCLEOTIDE SEQUENCE [LARGE SCALE GENOMIC DNA]</scope>
    <source>
        <strain evidence="2 3">2205SS18-9</strain>
    </source>
</reference>